<organism evidence="3 4">
    <name type="scientific">Tistrella mobilis</name>
    <dbReference type="NCBI Taxonomy" id="171437"/>
    <lineage>
        <taxon>Bacteria</taxon>
        <taxon>Pseudomonadati</taxon>
        <taxon>Pseudomonadota</taxon>
        <taxon>Alphaproteobacteria</taxon>
        <taxon>Geminicoccales</taxon>
        <taxon>Geminicoccaceae</taxon>
        <taxon>Tistrella</taxon>
    </lineage>
</organism>
<feature type="transmembrane region" description="Helical" evidence="2">
    <location>
        <begin position="927"/>
        <end position="946"/>
    </location>
</feature>
<dbReference type="PRINTS" id="PR00702">
    <property type="entry name" value="ACRIFLAVINRP"/>
</dbReference>
<dbReference type="EMBL" id="DMAI01000352">
    <property type="protein sequence ID" value="HAE49972.1"/>
    <property type="molecule type" value="Genomic_DNA"/>
</dbReference>
<keyword evidence="2" id="KW-0812">Transmembrane</keyword>
<dbReference type="PANTHER" id="PTHR32063">
    <property type="match status" value="1"/>
</dbReference>
<dbReference type="Gene3D" id="3.30.70.1440">
    <property type="entry name" value="Multidrug efflux transporter AcrB pore domain"/>
    <property type="match status" value="1"/>
</dbReference>
<keyword evidence="2" id="KW-0472">Membrane</keyword>
<reference evidence="3 4" key="1">
    <citation type="journal article" date="2018" name="Nat. Biotechnol.">
        <title>A standardized bacterial taxonomy based on genome phylogeny substantially revises the tree of life.</title>
        <authorList>
            <person name="Parks D.H."/>
            <person name="Chuvochina M."/>
            <person name="Waite D.W."/>
            <person name="Rinke C."/>
            <person name="Skarshewski A."/>
            <person name="Chaumeil P.A."/>
            <person name="Hugenholtz P."/>
        </authorList>
    </citation>
    <scope>NUCLEOTIDE SEQUENCE [LARGE SCALE GENOMIC DNA]</scope>
    <source>
        <strain evidence="3">UBA8739</strain>
    </source>
</reference>
<dbReference type="Gene3D" id="3.30.70.1430">
    <property type="entry name" value="Multidrug efflux transporter AcrB pore domain"/>
    <property type="match status" value="2"/>
</dbReference>
<keyword evidence="2" id="KW-1133">Transmembrane helix</keyword>
<dbReference type="SUPFAM" id="SSF82693">
    <property type="entry name" value="Multidrug efflux transporter AcrB pore domain, PN1, PN2, PC1 and PC2 subdomains"/>
    <property type="match status" value="2"/>
</dbReference>
<dbReference type="GO" id="GO:0042910">
    <property type="term" value="F:xenobiotic transmembrane transporter activity"/>
    <property type="evidence" value="ECO:0007669"/>
    <property type="project" value="TreeGrafter"/>
</dbReference>
<feature type="transmembrane region" description="Helical" evidence="2">
    <location>
        <begin position="54"/>
        <end position="72"/>
    </location>
</feature>
<comment type="caution">
    <text evidence="3">The sequence shown here is derived from an EMBL/GenBank/DDBJ whole genome shotgun (WGS) entry which is preliminary data.</text>
</comment>
<dbReference type="PANTHER" id="PTHR32063:SF18">
    <property type="entry name" value="CATION EFFLUX SYSTEM PROTEIN"/>
    <property type="match status" value="1"/>
</dbReference>
<feature type="transmembrane region" description="Helical" evidence="2">
    <location>
        <begin position="464"/>
        <end position="488"/>
    </location>
</feature>
<feature type="transmembrane region" description="Helical" evidence="2">
    <location>
        <begin position="901"/>
        <end position="920"/>
    </location>
</feature>
<dbReference type="AlphaFoldDB" id="A0A3B9IQ10"/>
<feature type="transmembrane region" description="Helical" evidence="2">
    <location>
        <begin position="1028"/>
        <end position="1052"/>
    </location>
</feature>
<gene>
    <name evidence="3" type="ORF">DCK97_21390</name>
</gene>
<dbReference type="InterPro" id="IPR027463">
    <property type="entry name" value="AcrB_DN_DC_subdom"/>
</dbReference>
<dbReference type="InterPro" id="IPR001036">
    <property type="entry name" value="Acrflvin-R"/>
</dbReference>
<evidence type="ECO:0000256" key="1">
    <source>
        <dbReference type="SAM" id="MobiDB-lite"/>
    </source>
</evidence>
<sequence length="1080" mass="117245">MSEETPHRTSGADAPSTHDAPSGHGAPSGHDAAPAKDQGPVRFNLSAWAISHRALVLFMILILGVGGIWSYIQLGRAEDPSFTIKTMVVSARWPGATTLEMQSQVADEIEKKLQELPHLERLDTYSQPGATFVQVTLSDATPPRDVAGLWYQVRKKVGDIRNRLPSGVLGPFFNDEYGDVYSALYMITADGLDPAALEKVAEGMRSRLLKVPDVTKVDVIGNQDQRVWVEFSHTRIATLGITPQAIFESVARQNAVAPAGSVDTTADRIYLRVTGAFDAVERIAATPIQAGGRVFRLGDVADVRRGYEDPADYLVRQGGKTAVGVGVAMEDGANILTLGENLAAAMADIRAELPVGIDVVQIADQPHVVDESVAEFVKVFIEALVIVLAVSFLSLGLRTGIVVAFSVPLVLAIVFLVMFAIDMDLHRISLGALIIALGLLVDDAIIAIEMMVVKMEQGWSRARAATFAWTSTAFPMLTGTLVTAAGFLPVGFAKSSSGEYAGAIFWVVGIALIASWFVAVIFTPYLGYKLLPDFSKKKGAHHDPDAVYDTRIYRILRRMIGWCVGHRIIVILMTVGMFAASIVGTGMVQQQFFPTSTRPELFFELRMPEGTAIGVTDAAARTAERLLVGDEDILSYTTYVGQGSPRFWLGLNPVLPNTAFAQIVILTRDTEARERVKARLDKAIEEGAVTQARARVDRFVFGPPVGFPVQFRVVGDDPLKVREIAYRVRDVMLQNDKVVDPHLNWNEQQKSLRLVVDQDRARALGMTPADISESLRTLLDGYTITQYREGNDLIDVVARAVPEERLDLDHLAGLTIATRDGVPVPLDQVVRIDYVFEEPIIWRRNREIVLTVRGDVIDGVQPPDVTNELLPALAGLKAELPAGYRIDTGGSIEESAKANKAIAAVMPVMLIVMLTILMVQLQSFSRLILVILTAPLGLIGAVGALLVTNQPFGFVALLGLIALAGMIMRNTVILIDQIETDVRAGHSRAQAIVDATVRRSRPVVLTALAAILGMIPLSHSVFWGPLALTIMGGLMGATVLTLLALPAIYALWFRVPRTEVKATVQAENQAAREHGGHDHG</sequence>
<feature type="transmembrane region" description="Helical" evidence="2">
    <location>
        <begin position="500"/>
        <end position="528"/>
    </location>
</feature>
<feature type="transmembrane region" description="Helical" evidence="2">
    <location>
        <begin position="1003"/>
        <end position="1022"/>
    </location>
</feature>
<proteinExistence type="predicted"/>
<feature type="region of interest" description="Disordered" evidence="1">
    <location>
        <begin position="1"/>
        <end position="37"/>
    </location>
</feature>
<feature type="transmembrane region" description="Helical" evidence="2">
    <location>
        <begin position="376"/>
        <end position="395"/>
    </location>
</feature>
<dbReference type="Gene3D" id="3.30.70.1320">
    <property type="entry name" value="Multidrug efflux transporter AcrB pore domain like"/>
    <property type="match status" value="1"/>
</dbReference>
<dbReference type="SUPFAM" id="SSF82866">
    <property type="entry name" value="Multidrug efflux transporter AcrB transmembrane domain"/>
    <property type="match status" value="2"/>
</dbReference>
<evidence type="ECO:0000256" key="2">
    <source>
        <dbReference type="SAM" id="Phobius"/>
    </source>
</evidence>
<dbReference type="Proteomes" id="UP000257706">
    <property type="component" value="Unassembled WGS sequence"/>
</dbReference>
<feature type="transmembrane region" description="Helical" evidence="2">
    <location>
        <begin position="564"/>
        <end position="588"/>
    </location>
</feature>
<evidence type="ECO:0000313" key="3">
    <source>
        <dbReference type="EMBL" id="HAE49972.1"/>
    </source>
</evidence>
<name>A0A3B9IQ10_9PROT</name>
<feature type="transmembrane region" description="Helical" evidence="2">
    <location>
        <begin position="952"/>
        <end position="968"/>
    </location>
</feature>
<dbReference type="SUPFAM" id="SSF82714">
    <property type="entry name" value="Multidrug efflux transporter AcrB TolC docking domain, DN and DC subdomains"/>
    <property type="match status" value="2"/>
</dbReference>
<dbReference type="GO" id="GO:0005886">
    <property type="term" value="C:plasma membrane"/>
    <property type="evidence" value="ECO:0007669"/>
    <property type="project" value="TreeGrafter"/>
</dbReference>
<dbReference type="Pfam" id="PF00873">
    <property type="entry name" value="ACR_tran"/>
    <property type="match status" value="1"/>
</dbReference>
<dbReference type="Gene3D" id="1.20.1640.10">
    <property type="entry name" value="Multidrug efflux transporter AcrB transmembrane domain"/>
    <property type="match status" value="2"/>
</dbReference>
<accession>A0A3B9IQ10</accession>
<protein>
    <submittedName>
        <fullName evidence="3">Multidrug transporter AcrB</fullName>
    </submittedName>
</protein>
<evidence type="ECO:0000313" key="4">
    <source>
        <dbReference type="Proteomes" id="UP000257706"/>
    </source>
</evidence>
<feature type="transmembrane region" description="Helical" evidence="2">
    <location>
        <begin position="402"/>
        <end position="421"/>
    </location>
</feature>
<feature type="transmembrane region" description="Helical" evidence="2">
    <location>
        <begin position="427"/>
        <end position="452"/>
    </location>
</feature>
<dbReference type="Gene3D" id="3.30.2090.10">
    <property type="entry name" value="Multidrug efflux transporter AcrB TolC docking domain, DN and DC subdomains"/>
    <property type="match status" value="2"/>
</dbReference>